<dbReference type="AlphaFoldDB" id="A0A2T0T321"/>
<comment type="caution">
    <text evidence="1">The sequence shown here is derived from an EMBL/GenBank/DDBJ whole genome shotgun (WGS) entry which is preliminary data.</text>
</comment>
<organism evidence="1 2">
    <name type="scientific">Spirosoma oryzae</name>
    <dbReference type="NCBI Taxonomy" id="1469603"/>
    <lineage>
        <taxon>Bacteria</taxon>
        <taxon>Pseudomonadati</taxon>
        <taxon>Bacteroidota</taxon>
        <taxon>Cytophagia</taxon>
        <taxon>Cytophagales</taxon>
        <taxon>Cytophagaceae</taxon>
        <taxon>Spirosoma</taxon>
    </lineage>
</organism>
<sequence>MPTLFIHAGLRFFFVMFDLLNEPFHVHIGDRGKRLCKYWIFADGSFELADNSGFRQRELNDVETTLTEQMRSIQEAYGTYCAANSISLNYKTKRNV</sequence>
<dbReference type="OrthoDB" id="122670at2"/>
<accession>A0A2T0T321</accession>
<evidence type="ECO:0000313" key="1">
    <source>
        <dbReference type="EMBL" id="PRY40029.1"/>
    </source>
</evidence>
<name>A0A2T0T321_9BACT</name>
<dbReference type="RefSeq" id="WP_106137658.1">
    <property type="nucleotide sequence ID" value="NZ_PVTE01000007.1"/>
</dbReference>
<dbReference type="InterPro" id="IPR025427">
    <property type="entry name" value="DUF4160"/>
</dbReference>
<gene>
    <name evidence="1" type="ORF">CLV58_107123</name>
</gene>
<protein>
    <submittedName>
        <fullName evidence="1">Uncharacterized protein DUF4160</fullName>
    </submittedName>
</protein>
<dbReference type="Proteomes" id="UP000238375">
    <property type="component" value="Unassembled WGS sequence"/>
</dbReference>
<dbReference type="Pfam" id="PF13711">
    <property type="entry name" value="DUF4160"/>
    <property type="match status" value="1"/>
</dbReference>
<dbReference type="EMBL" id="PVTE01000007">
    <property type="protein sequence ID" value="PRY40029.1"/>
    <property type="molecule type" value="Genomic_DNA"/>
</dbReference>
<evidence type="ECO:0000313" key="2">
    <source>
        <dbReference type="Proteomes" id="UP000238375"/>
    </source>
</evidence>
<keyword evidence="2" id="KW-1185">Reference proteome</keyword>
<reference evidence="1 2" key="1">
    <citation type="submission" date="2018-03" db="EMBL/GenBank/DDBJ databases">
        <title>Genomic Encyclopedia of Archaeal and Bacterial Type Strains, Phase II (KMG-II): from individual species to whole genera.</title>
        <authorList>
            <person name="Goeker M."/>
        </authorList>
    </citation>
    <scope>NUCLEOTIDE SEQUENCE [LARGE SCALE GENOMIC DNA]</scope>
    <source>
        <strain evidence="1 2">DSM 28354</strain>
    </source>
</reference>
<proteinExistence type="predicted"/>